<accession>A0A0M6X1Y4</accession>
<dbReference type="GO" id="GO:0140359">
    <property type="term" value="F:ABC-type transporter activity"/>
    <property type="evidence" value="ECO:0007669"/>
    <property type="project" value="InterPro"/>
</dbReference>
<evidence type="ECO:0000256" key="6">
    <source>
        <dbReference type="SAM" id="Phobius"/>
    </source>
</evidence>
<dbReference type="RefSeq" id="WP_021923074.1">
    <property type="nucleotide sequence ID" value="NZ_CVRS01000142.1"/>
</dbReference>
<evidence type="ECO:0000256" key="4">
    <source>
        <dbReference type="ARBA" id="ARBA00022989"/>
    </source>
</evidence>
<reference evidence="9" key="1">
    <citation type="submission" date="2015-05" db="EMBL/GenBank/DDBJ databases">
        <authorList>
            <consortium name="Pathogen Informatics"/>
        </authorList>
    </citation>
    <scope>NUCLEOTIDE SEQUENCE [LARGE SCALE GENOMIC DNA]</scope>
    <source>
        <strain evidence="9">L1-83</strain>
    </source>
</reference>
<feature type="transmembrane region" description="Helical" evidence="6">
    <location>
        <begin position="622"/>
        <end position="641"/>
    </location>
</feature>
<evidence type="ECO:0000256" key="2">
    <source>
        <dbReference type="ARBA" id="ARBA00022475"/>
    </source>
</evidence>
<dbReference type="AlphaFoldDB" id="A0A0M6X1Y4"/>
<feature type="transmembrane region" description="Helical" evidence="6">
    <location>
        <begin position="294"/>
        <end position="313"/>
    </location>
</feature>
<feature type="transmembrane region" description="Helical" evidence="6">
    <location>
        <begin position="696"/>
        <end position="717"/>
    </location>
</feature>
<organism evidence="8 9">
    <name type="scientific">Roseburia inulinivorans</name>
    <dbReference type="NCBI Taxonomy" id="360807"/>
    <lineage>
        <taxon>Bacteria</taxon>
        <taxon>Bacillati</taxon>
        <taxon>Bacillota</taxon>
        <taxon>Clostridia</taxon>
        <taxon>Lachnospirales</taxon>
        <taxon>Lachnospiraceae</taxon>
        <taxon>Roseburia</taxon>
    </lineage>
</organism>
<evidence type="ECO:0000259" key="7">
    <source>
        <dbReference type="Pfam" id="PF12698"/>
    </source>
</evidence>
<dbReference type="GO" id="GO:0005886">
    <property type="term" value="C:plasma membrane"/>
    <property type="evidence" value="ECO:0007669"/>
    <property type="project" value="UniProtKB-SubCell"/>
</dbReference>
<feature type="domain" description="ABC-2 type transporter transmembrane" evidence="7">
    <location>
        <begin position="26"/>
        <end position="394"/>
    </location>
</feature>
<dbReference type="STRING" id="360807.ERS852392_02417"/>
<dbReference type="InterPro" id="IPR051449">
    <property type="entry name" value="ABC-2_transporter_component"/>
</dbReference>
<evidence type="ECO:0000313" key="9">
    <source>
        <dbReference type="Proteomes" id="UP000049828"/>
    </source>
</evidence>
<keyword evidence="4 6" id="KW-1133">Transmembrane helix</keyword>
<dbReference type="Proteomes" id="UP000049828">
    <property type="component" value="Unassembled WGS sequence"/>
</dbReference>
<name>A0A0M6X1Y4_9FIRM</name>
<feature type="transmembrane region" description="Helical" evidence="6">
    <location>
        <begin position="254"/>
        <end position="274"/>
    </location>
</feature>
<feature type="transmembrane region" description="Helical" evidence="6">
    <location>
        <begin position="662"/>
        <end position="684"/>
    </location>
</feature>
<dbReference type="PANTHER" id="PTHR30294">
    <property type="entry name" value="MEMBRANE COMPONENT OF ABC TRANSPORTER YHHJ-RELATED"/>
    <property type="match status" value="1"/>
</dbReference>
<dbReference type="InterPro" id="IPR013525">
    <property type="entry name" value="ABC2_TM"/>
</dbReference>
<dbReference type="Pfam" id="PF12698">
    <property type="entry name" value="ABC2_membrane_3"/>
    <property type="match status" value="1"/>
</dbReference>
<dbReference type="EMBL" id="CVRS01000142">
    <property type="protein sequence ID" value="CRL43524.1"/>
    <property type="molecule type" value="Genomic_DNA"/>
</dbReference>
<feature type="transmembrane region" description="Helical" evidence="6">
    <location>
        <begin position="353"/>
        <end position="371"/>
    </location>
</feature>
<keyword evidence="3 6" id="KW-0812">Transmembrane</keyword>
<keyword evidence="5 6" id="KW-0472">Membrane</keyword>
<feature type="transmembrane region" description="Helical" evidence="6">
    <location>
        <begin position="383"/>
        <end position="403"/>
    </location>
</feature>
<dbReference type="OrthoDB" id="2067958at2"/>
<protein>
    <recommendedName>
        <fullName evidence="7">ABC-2 type transporter transmembrane domain-containing protein</fullName>
    </recommendedName>
</protein>
<gene>
    <name evidence="8" type="ORF">RIL183_11241</name>
</gene>
<evidence type="ECO:0000256" key="1">
    <source>
        <dbReference type="ARBA" id="ARBA00004651"/>
    </source>
</evidence>
<keyword evidence="9" id="KW-1185">Reference proteome</keyword>
<comment type="subcellular location">
    <subcellularLocation>
        <location evidence="1">Cell membrane</location>
        <topology evidence="1">Multi-pass membrane protein</topology>
    </subcellularLocation>
</comment>
<dbReference type="Gene3D" id="3.40.1710.10">
    <property type="entry name" value="abc type-2 transporter like domain"/>
    <property type="match status" value="1"/>
</dbReference>
<evidence type="ECO:0000256" key="5">
    <source>
        <dbReference type="ARBA" id="ARBA00023136"/>
    </source>
</evidence>
<proteinExistence type="predicted"/>
<feature type="transmembrane region" description="Helical" evidence="6">
    <location>
        <begin position="415"/>
        <end position="433"/>
    </location>
</feature>
<feature type="transmembrane region" description="Helical" evidence="6">
    <location>
        <begin position="729"/>
        <end position="751"/>
    </location>
</feature>
<dbReference type="PANTHER" id="PTHR30294:SF29">
    <property type="entry name" value="MULTIDRUG ABC TRANSPORTER PERMEASE YBHS-RELATED"/>
    <property type="match status" value="1"/>
</dbReference>
<evidence type="ECO:0000313" key="8">
    <source>
        <dbReference type="EMBL" id="CRL43524.1"/>
    </source>
</evidence>
<feature type="transmembrane region" description="Helical" evidence="6">
    <location>
        <begin position="325"/>
        <end position="347"/>
    </location>
</feature>
<feature type="transmembrane region" description="Helical" evidence="6">
    <location>
        <begin position="211"/>
        <end position="233"/>
    </location>
</feature>
<keyword evidence="2" id="KW-1003">Cell membrane</keyword>
<evidence type="ECO:0000256" key="3">
    <source>
        <dbReference type="ARBA" id="ARBA00022692"/>
    </source>
</evidence>
<sequence length="769" mass="85296">MRFFLRYLSLEGKKSLIAARKSMVKFIVMLLLIAGGVLAVSLVMKDAGVFQTAEIGVVIPEDEAQTKMVAQFISAMDSVKSVCHFQYLNQDKAMASLEKGTLDAVLSLPEQFYEDVDSGKNTPATIYFPEKASLNTRVFGELVTDGVSLLRTAEAGVYATYDTAQIYQAEISRDQIGDVISELYIYEAFDRTSVFQKNVYSSLGKADLHQYYFSAAVLLLFLMMGVNYGYLYQKQSRAVEEKIRIYGIGEGKNALIKVLLMTVPLWLVGVLVYAVGCLVSGKYHLSFLWFDREVLPGTLLLAAVIAAYFQLIYTISGESTRGTIVLLAVNVFQIMASGVVIPTAYLPELFGKIGTFFPLTFWDSYYLKLLFFGIKGQETRQLILMFVVLFAASVLWAKAAGHFGKVEREEHKKGGSLTVGGFGKSALFNWYFLQLKARLKRGTSLLLLASMFFVVWFAGQISMPQSDNVTVGIVETDGAHGKEVLEHLTQRESLFSFVMYDSKEALQEDVIAGKLECGFYFSNNFEKKFEHEKLKNSVSYLCTPLTTKGEVARETFYAALFEVYGAQMLSARTEQLFGDNAAAAGDVLLANNEKYSKGNEVFQVNVEQTEAVQTIEDGKQVFALHGLVALFLFLIIYVEYGRRFDAGSGKPYLALPAPLGEGFQMMGLLAAGTVPAVAGLVLLLCSGESRGLLREISAMILLLAACIVWIWIVGKWIQNLTSFTSHMFLLVLINLVFCPVLVDIAAFIPALKFVRYLCPVGIYLEFISL</sequence>